<feature type="region of interest" description="Disordered" evidence="1">
    <location>
        <begin position="1"/>
        <end position="46"/>
    </location>
</feature>
<dbReference type="InParanoid" id="A0A194X0T1"/>
<dbReference type="Proteomes" id="UP000070700">
    <property type="component" value="Unassembled WGS sequence"/>
</dbReference>
<dbReference type="AlphaFoldDB" id="A0A194X0T1"/>
<reference evidence="2 3" key="1">
    <citation type="submission" date="2015-10" db="EMBL/GenBank/DDBJ databases">
        <title>Full genome of DAOMC 229536 Phialocephala scopiformis, a fungal endophyte of spruce producing the potent anti-insectan compound rugulosin.</title>
        <authorList>
            <consortium name="DOE Joint Genome Institute"/>
            <person name="Walker A.K."/>
            <person name="Frasz S.L."/>
            <person name="Seifert K.A."/>
            <person name="Miller J.D."/>
            <person name="Mondo S.J."/>
            <person name="Labutti K."/>
            <person name="Lipzen A."/>
            <person name="Dockter R."/>
            <person name="Kennedy M."/>
            <person name="Grigoriev I.V."/>
            <person name="Spatafora J.W."/>
        </authorList>
    </citation>
    <scope>NUCLEOTIDE SEQUENCE [LARGE SCALE GENOMIC DNA]</scope>
    <source>
        <strain evidence="2 3">CBS 120377</strain>
    </source>
</reference>
<sequence>MEGKEAYREVSSNLDSQDSKYIDESREQSPQAFDDLKRPEPDPYPLLSTLPESVASFFSTVSSDGFPPDLPKAQPWRQILAAPLPPQQDGKLIIACPKKCLYGSNNG</sequence>
<dbReference type="RefSeq" id="XP_018068161.1">
    <property type="nucleotide sequence ID" value="XM_018222809.1"/>
</dbReference>
<proteinExistence type="predicted"/>
<protein>
    <submittedName>
        <fullName evidence="2">Uncharacterized protein</fullName>
    </submittedName>
</protein>
<evidence type="ECO:0000313" key="3">
    <source>
        <dbReference type="Proteomes" id="UP000070700"/>
    </source>
</evidence>
<keyword evidence="3" id="KW-1185">Reference proteome</keyword>
<dbReference type="OrthoDB" id="3534625at2759"/>
<dbReference type="GeneID" id="28832535"/>
<organism evidence="2 3">
    <name type="scientific">Mollisia scopiformis</name>
    <name type="common">Conifer needle endophyte fungus</name>
    <name type="synonym">Phialocephala scopiformis</name>
    <dbReference type="NCBI Taxonomy" id="149040"/>
    <lineage>
        <taxon>Eukaryota</taxon>
        <taxon>Fungi</taxon>
        <taxon>Dikarya</taxon>
        <taxon>Ascomycota</taxon>
        <taxon>Pezizomycotina</taxon>
        <taxon>Leotiomycetes</taxon>
        <taxon>Helotiales</taxon>
        <taxon>Mollisiaceae</taxon>
        <taxon>Mollisia</taxon>
    </lineage>
</organism>
<name>A0A194X0T1_MOLSC</name>
<evidence type="ECO:0000256" key="1">
    <source>
        <dbReference type="SAM" id="MobiDB-lite"/>
    </source>
</evidence>
<accession>A0A194X0T1</accession>
<feature type="compositionally biased region" description="Basic and acidic residues" evidence="1">
    <location>
        <begin position="17"/>
        <end position="27"/>
    </location>
</feature>
<dbReference type="KEGG" id="psco:LY89DRAFT_784671"/>
<dbReference type="EMBL" id="KQ947421">
    <property type="protein sequence ID" value="KUJ13806.1"/>
    <property type="molecule type" value="Genomic_DNA"/>
</dbReference>
<gene>
    <name evidence="2" type="ORF">LY89DRAFT_784671</name>
</gene>
<evidence type="ECO:0000313" key="2">
    <source>
        <dbReference type="EMBL" id="KUJ13806.1"/>
    </source>
</evidence>